<sequence length="208" mass="23424">NLLHSDVVDIPSPIFPLAPKEGSRSPVYEDCSDATELGNCRKDAEEYQLLRNKRRNTALMENPLHSPEVTVGGLFTGSFIIRPLFFEIECPVNGWKTVTVNVQRYLTLLFAKGVPCLRENDALSTVTFLFPWSPRSRERTPADFWLRGCLKSQVYRTRPSNLSELKDVIRRVLSCIQTVILHSAVAGFETRLQCVISIGGGHVEHVLL</sequence>
<keyword evidence="2" id="KW-1185">Reference proteome</keyword>
<dbReference type="PANTHER" id="PTHR47326">
    <property type="entry name" value="TRANSPOSABLE ELEMENT TC3 TRANSPOSASE-LIKE PROTEIN"/>
    <property type="match status" value="1"/>
</dbReference>
<dbReference type="GO" id="GO:0003676">
    <property type="term" value="F:nucleic acid binding"/>
    <property type="evidence" value="ECO:0007669"/>
    <property type="project" value="InterPro"/>
</dbReference>
<organism evidence="1 2">
    <name type="scientific">Nephila pilipes</name>
    <name type="common">Giant wood spider</name>
    <name type="synonym">Nephila maculata</name>
    <dbReference type="NCBI Taxonomy" id="299642"/>
    <lineage>
        <taxon>Eukaryota</taxon>
        <taxon>Metazoa</taxon>
        <taxon>Ecdysozoa</taxon>
        <taxon>Arthropoda</taxon>
        <taxon>Chelicerata</taxon>
        <taxon>Arachnida</taxon>
        <taxon>Araneae</taxon>
        <taxon>Araneomorphae</taxon>
        <taxon>Entelegynae</taxon>
        <taxon>Araneoidea</taxon>
        <taxon>Nephilidae</taxon>
        <taxon>Nephila</taxon>
    </lineage>
</organism>
<gene>
    <name evidence="1" type="primary">X975_13968</name>
    <name evidence="1" type="ORF">NPIL_207801</name>
</gene>
<dbReference type="EMBL" id="BMAW01000210">
    <property type="protein sequence ID" value="GFS68038.1"/>
    <property type="molecule type" value="Genomic_DNA"/>
</dbReference>
<accession>A0A8X6KR68</accession>
<evidence type="ECO:0000313" key="2">
    <source>
        <dbReference type="Proteomes" id="UP000887013"/>
    </source>
</evidence>
<protein>
    <submittedName>
        <fullName evidence="1">Uncharacterized protein</fullName>
    </submittedName>
</protein>
<proteinExistence type="predicted"/>
<feature type="non-terminal residue" evidence="1">
    <location>
        <position position="208"/>
    </location>
</feature>
<name>A0A8X6KR68_NEPPI</name>
<comment type="caution">
    <text evidence="1">The sequence shown here is derived from an EMBL/GenBank/DDBJ whole genome shotgun (WGS) entry which is preliminary data.</text>
</comment>
<dbReference type="OrthoDB" id="6434246at2759"/>
<dbReference type="Proteomes" id="UP000887013">
    <property type="component" value="Unassembled WGS sequence"/>
</dbReference>
<dbReference type="AlphaFoldDB" id="A0A8X6KR68"/>
<reference evidence="1" key="1">
    <citation type="submission" date="2020-08" db="EMBL/GenBank/DDBJ databases">
        <title>Multicomponent nature underlies the extraordinary mechanical properties of spider dragline silk.</title>
        <authorList>
            <person name="Kono N."/>
            <person name="Nakamura H."/>
            <person name="Mori M."/>
            <person name="Yoshida Y."/>
            <person name="Ohtoshi R."/>
            <person name="Malay A.D."/>
            <person name="Moran D.A.P."/>
            <person name="Tomita M."/>
            <person name="Numata K."/>
            <person name="Arakawa K."/>
        </authorList>
    </citation>
    <scope>NUCLEOTIDE SEQUENCE</scope>
</reference>
<dbReference type="Gene3D" id="3.30.420.10">
    <property type="entry name" value="Ribonuclease H-like superfamily/Ribonuclease H"/>
    <property type="match status" value="1"/>
</dbReference>
<dbReference type="PANTHER" id="PTHR47326:SF1">
    <property type="entry name" value="HTH PSQ-TYPE DOMAIN-CONTAINING PROTEIN"/>
    <property type="match status" value="1"/>
</dbReference>
<evidence type="ECO:0000313" key="1">
    <source>
        <dbReference type="EMBL" id="GFS68038.1"/>
    </source>
</evidence>
<dbReference type="InterPro" id="IPR036397">
    <property type="entry name" value="RNaseH_sf"/>
</dbReference>